<feature type="transmembrane region" description="Helical" evidence="3">
    <location>
        <begin position="194"/>
        <end position="215"/>
    </location>
</feature>
<keyword evidence="3" id="KW-1133">Transmembrane helix</keyword>
<dbReference type="Gene3D" id="3.40.50.150">
    <property type="entry name" value="Vaccinia Virus protein VP39"/>
    <property type="match status" value="1"/>
</dbReference>
<dbReference type="CDD" id="cd02440">
    <property type="entry name" value="AdoMet_MTases"/>
    <property type="match status" value="1"/>
</dbReference>
<feature type="transmembrane region" description="Helical" evidence="3">
    <location>
        <begin position="51"/>
        <end position="71"/>
    </location>
</feature>
<dbReference type="NCBIfam" id="NF037959">
    <property type="entry name" value="MFS_SpdSyn"/>
    <property type="match status" value="1"/>
</dbReference>
<evidence type="ECO:0000256" key="2">
    <source>
        <dbReference type="SAM" id="MobiDB-lite"/>
    </source>
</evidence>
<organism evidence="4">
    <name type="scientific">marine sediment metagenome</name>
    <dbReference type="NCBI Taxonomy" id="412755"/>
    <lineage>
        <taxon>unclassified sequences</taxon>
        <taxon>metagenomes</taxon>
        <taxon>ecological metagenomes</taxon>
    </lineage>
</organism>
<gene>
    <name evidence="4" type="ORF">LCGC14_0333410</name>
</gene>
<dbReference type="PANTHER" id="PTHR43317">
    <property type="entry name" value="THERMOSPERMINE SYNTHASE ACAULIS5"/>
    <property type="match status" value="1"/>
</dbReference>
<feature type="transmembrane region" description="Helical" evidence="3">
    <location>
        <begin position="171"/>
        <end position="187"/>
    </location>
</feature>
<feature type="non-terminal residue" evidence="4">
    <location>
        <position position="1"/>
    </location>
</feature>
<dbReference type="PANTHER" id="PTHR43317:SF1">
    <property type="entry name" value="THERMOSPERMINE SYNTHASE ACAULIS5"/>
    <property type="match status" value="1"/>
</dbReference>
<feature type="transmembrane region" description="Helical" evidence="3">
    <location>
        <begin position="83"/>
        <end position="100"/>
    </location>
</feature>
<sequence length="492" mass="54172">EQPPAAEALRVDEGSGDDSASHGRWWWIVFPAVGSVLLLGTTNLVCQDLAPVPFLWIAPLALYLLTFVLCFHQENFYQRGRMLIGLVLVGAGVFYVRYSMRDIPISIPMRTGLYLLAMFVGCMICHGEVFRLRPPAKRLTGYYLSIALGGALGGVAVAVVAPLVLSDYLEVYLALPVCLMLAMWVRPKALPAAVRYGSTVAAVGAMIVALVAPAFTTSGFDSIFMGRNFYGVLRVAQEPDNPKSTRRVMRHGTTVHGFQFVQPTFLRSLPTGYYGPNSGIGLAMRLMEHRSNRTIGVIGLGTGTIAAYGRPGDVMYFYEINPQVERLAKEQFYYLAESEAETPVVLGDGRLSVEKVPSGTFDVLVVDAFNSDAIPVHLLTKEAFEIYLDRLKPDGILALHLTNNFLSLGPIAFRVADELAWPAYLLSSSRLSAEALRKKGESPSTWVVVTRRRNVRSDVLITTSDDVRENTRANISLWTDDFVNILQAVGRR</sequence>
<reference evidence="4" key="1">
    <citation type="journal article" date="2015" name="Nature">
        <title>Complex archaea that bridge the gap between prokaryotes and eukaryotes.</title>
        <authorList>
            <person name="Spang A."/>
            <person name="Saw J.H."/>
            <person name="Jorgensen S.L."/>
            <person name="Zaremba-Niedzwiedzka K."/>
            <person name="Martijn J."/>
            <person name="Lind A.E."/>
            <person name="van Eijk R."/>
            <person name="Schleper C."/>
            <person name="Guy L."/>
            <person name="Ettema T.J."/>
        </authorList>
    </citation>
    <scope>NUCLEOTIDE SEQUENCE</scope>
</reference>
<keyword evidence="3" id="KW-0812">Transmembrane</keyword>
<keyword evidence="3" id="KW-0472">Membrane</keyword>
<name>A0A0F9WN36_9ZZZZ</name>
<dbReference type="GO" id="GO:0006596">
    <property type="term" value="P:polyamine biosynthetic process"/>
    <property type="evidence" value="ECO:0007669"/>
    <property type="project" value="UniProtKB-KW"/>
</dbReference>
<feature type="transmembrane region" description="Helical" evidence="3">
    <location>
        <begin position="25"/>
        <end position="45"/>
    </location>
</feature>
<keyword evidence="1" id="KW-0620">Polyamine biosynthesis</keyword>
<proteinExistence type="predicted"/>
<evidence type="ECO:0000256" key="3">
    <source>
        <dbReference type="SAM" id="Phobius"/>
    </source>
</evidence>
<dbReference type="AlphaFoldDB" id="A0A0F9WN36"/>
<feature type="transmembrane region" description="Helical" evidence="3">
    <location>
        <begin position="142"/>
        <end position="165"/>
    </location>
</feature>
<evidence type="ECO:0000313" key="4">
    <source>
        <dbReference type="EMBL" id="KKN80053.1"/>
    </source>
</evidence>
<dbReference type="EMBL" id="LAZR01000237">
    <property type="protein sequence ID" value="KKN80053.1"/>
    <property type="molecule type" value="Genomic_DNA"/>
</dbReference>
<dbReference type="SUPFAM" id="SSF53335">
    <property type="entry name" value="S-adenosyl-L-methionine-dependent methyltransferases"/>
    <property type="match status" value="1"/>
</dbReference>
<evidence type="ECO:0008006" key="5">
    <source>
        <dbReference type="Google" id="ProtNLM"/>
    </source>
</evidence>
<protein>
    <recommendedName>
        <fullName evidence="5">PABS domain-containing protein</fullName>
    </recommendedName>
</protein>
<dbReference type="InterPro" id="IPR029063">
    <property type="entry name" value="SAM-dependent_MTases_sf"/>
</dbReference>
<feature type="transmembrane region" description="Helical" evidence="3">
    <location>
        <begin position="112"/>
        <end position="130"/>
    </location>
</feature>
<evidence type="ECO:0000256" key="1">
    <source>
        <dbReference type="ARBA" id="ARBA00023115"/>
    </source>
</evidence>
<comment type="caution">
    <text evidence="4">The sequence shown here is derived from an EMBL/GenBank/DDBJ whole genome shotgun (WGS) entry which is preliminary data.</text>
</comment>
<accession>A0A0F9WN36</accession>
<feature type="region of interest" description="Disordered" evidence="2">
    <location>
        <begin position="1"/>
        <end position="20"/>
    </location>
</feature>